<dbReference type="EMBL" id="CP009238">
    <property type="protein sequence ID" value="AIL32683.1"/>
    <property type="molecule type" value="Genomic_DNA"/>
</dbReference>
<dbReference type="PANTHER" id="PTHR11669">
    <property type="entry name" value="REPLICATION FACTOR C / DNA POLYMERASE III GAMMA-TAU SUBUNIT"/>
    <property type="match status" value="1"/>
</dbReference>
<evidence type="ECO:0000313" key="2">
    <source>
        <dbReference type="Proteomes" id="UP000028945"/>
    </source>
</evidence>
<dbReference type="GO" id="GO:0006261">
    <property type="term" value="P:DNA-templated DNA replication"/>
    <property type="evidence" value="ECO:0007669"/>
    <property type="project" value="TreeGrafter"/>
</dbReference>
<dbReference type="NCBIfam" id="TIGR00678">
    <property type="entry name" value="holB"/>
    <property type="match status" value="1"/>
</dbReference>
<organism evidence="1 2">
    <name type="scientific">Basilea psittacipulmonis DSM 24701</name>
    <dbReference type="NCBI Taxonomy" id="1072685"/>
    <lineage>
        <taxon>Bacteria</taxon>
        <taxon>Pseudomonadati</taxon>
        <taxon>Pseudomonadota</taxon>
        <taxon>Betaproteobacteria</taxon>
        <taxon>Burkholderiales</taxon>
        <taxon>Alcaligenaceae</taxon>
        <taxon>Basilea</taxon>
    </lineage>
</organism>
<keyword evidence="2" id="KW-1185">Reference proteome</keyword>
<dbReference type="SUPFAM" id="SSF52540">
    <property type="entry name" value="P-loop containing nucleoside triphosphate hydrolases"/>
    <property type="match status" value="1"/>
</dbReference>
<dbReference type="Gene3D" id="3.40.50.300">
    <property type="entry name" value="P-loop containing nucleotide triphosphate hydrolases"/>
    <property type="match status" value="1"/>
</dbReference>
<proteinExistence type="predicted"/>
<dbReference type="eggNOG" id="COG0470">
    <property type="taxonomic scope" value="Bacteria"/>
</dbReference>
<protein>
    <recommendedName>
        <fullName evidence="3">DNA-directed DNA polymerase</fullName>
    </recommendedName>
</protein>
<gene>
    <name evidence="1" type="ORF">IX83_04605</name>
</gene>
<accession>A0A077DHR8</accession>
<evidence type="ECO:0008006" key="3">
    <source>
        <dbReference type="Google" id="ProtNLM"/>
    </source>
</evidence>
<dbReference type="AlphaFoldDB" id="A0A077DHR8"/>
<evidence type="ECO:0000313" key="1">
    <source>
        <dbReference type="EMBL" id="AIL32683.1"/>
    </source>
</evidence>
<dbReference type="Proteomes" id="UP000028945">
    <property type="component" value="Chromosome"/>
</dbReference>
<dbReference type="HOGENOM" id="CLU_006229_4_3_4"/>
<dbReference type="InterPro" id="IPR027417">
    <property type="entry name" value="P-loop_NTPase"/>
</dbReference>
<dbReference type="GO" id="GO:0003887">
    <property type="term" value="F:DNA-directed DNA polymerase activity"/>
    <property type="evidence" value="ECO:0007669"/>
    <property type="project" value="InterPro"/>
</dbReference>
<sequence>MSPFEFYPWQSPEAWLTDPRMNHAWLIHGQKGIGKFQFALAGSASLLCESPKNGLACGHCQSCHLFASWNHPDFRLLISDMEASERGLLTHLIDDPQKATSKQILIGKVRELDDFLSISSHRGGRRVVMIYLAEDLNIASSNALLKSIEEPYGEVVFLLVSHSMGRVLPTIISRCRRLFLPIPPESQSIAWLTQQGIEHPQDYLAAGSGAPLQAASYASSENEPIAYWLKDFAHHLCLPQFPSLSSYVEKLENITISEWLASLYRFLLDIALVQRTGHSHYYPSLQSYYQTIAQQTNCLVISQLQKWLNEQIALNNLNINLNPKNFALTVLQKVVQNLKK</sequence>
<dbReference type="GO" id="GO:0009360">
    <property type="term" value="C:DNA polymerase III complex"/>
    <property type="evidence" value="ECO:0007669"/>
    <property type="project" value="TreeGrafter"/>
</dbReference>
<dbReference type="InterPro" id="IPR004622">
    <property type="entry name" value="DNA_pol_HolB"/>
</dbReference>
<dbReference type="KEGG" id="bpsi:IX83_04605"/>
<dbReference type="Pfam" id="PF13177">
    <property type="entry name" value="DNA_pol3_delta2"/>
    <property type="match status" value="1"/>
</dbReference>
<dbReference type="InterPro" id="IPR050238">
    <property type="entry name" value="DNA_Rep/Repair_Clamp_Loader"/>
</dbReference>
<dbReference type="STRING" id="1072685.IX83_04605"/>
<name>A0A077DHR8_9BURK</name>
<reference evidence="1 2" key="1">
    <citation type="journal article" date="2014" name="BMC Genomics">
        <title>A genomic perspective on a new bacterial genus and species from the Alcaligenaceae family, Basilea psittacipulmonis.</title>
        <authorList>
            <person name="Whiteson K.L."/>
            <person name="Hernandez D."/>
            <person name="Lazarevic V."/>
            <person name="Gaia N."/>
            <person name="Farinelli L."/>
            <person name="Francois P."/>
            <person name="Pilo P."/>
            <person name="Frey J."/>
            <person name="Schrenzel J."/>
        </authorList>
    </citation>
    <scope>NUCLEOTIDE SEQUENCE [LARGE SCALE GENOMIC DNA]</scope>
    <source>
        <strain evidence="1 2">DSM 24701</strain>
    </source>
</reference>
<dbReference type="GO" id="GO:0008408">
    <property type="term" value="F:3'-5' exonuclease activity"/>
    <property type="evidence" value="ECO:0007669"/>
    <property type="project" value="InterPro"/>
</dbReference>
<dbReference type="PANTHER" id="PTHR11669:SF8">
    <property type="entry name" value="DNA POLYMERASE III SUBUNIT DELTA"/>
    <property type="match status" value="1"/>
</dbReference>